<keyword evidence="8" id="KW-1185">Reference proteome</keyword>
<evidence type="ECO:0000256" key="3">
    <source>
        <dbReference type="ARBA" id="ARBA00022723"/>
    </source>
</evidence>
<dbReference type="SUPFAM" id="SSF55811">
    <property type="entry name" value="Nudix"/>
    <property type="match status" value="1"/>
</dbReference>
<evidence type="ECO:0000256" key="6">
    <source>
        <dbReference type="ARBA" id="ARBA00023211"/>
    </source>
</evidence>
<comment type="caution">
    <text evidence="7">The sequence shown here is derived from an EMBL/GenBank/DDBJ whole genome shotgun (WGS) entry which is preliminary data.</text>
</comment>
<evidence type="ECO:0000256" key="1">
    <source>
        <dbReference type="ARBA" id="ARBA00001936"/>
    </source>
</evidence>
<keyword evidence="4" id="KW-0378">Hydrolase</keyword>
<dbReference type="PANTHER" id="PTHR12992">
    <property type="entry name" value="NUDIX HYDROLASE"/>
    <property type="match status" value="1"/>
</dbReference>
<dbReference type="Pfam" id="PF00293">
    <property type="entry name" value="NUDIX"/>
    <property type="match status" value="1"/>
</dbReference>
<accession>A0A7X5F1R3</accession>
<keyword evidence="5" id="KW-0460">Magnesium</keyword>
<evidence type="ECO:0000313" key="8">
    <source>
        <dbReference type="Proteomes" id="UP000586722"/>
    </source>
</evidence>
<evidence type="ECO:0000256" key="4">
    <source>
        <dbReference type="ARBA" id="ARBA00022801"/>
    </source>
</evidence>
<dbReference type="Proteomes" id="UP000586722">
    <property type="component" value="Unassembled WGS sequence"/>
</dbReference>
<dbReference type="PROSITE" id="PS51462">
    <property type="entry name" value="NUDIX"/>
    <property type="match status" value="1"/>
</dbReference>
<sequence>MSLLDLAPFTAAAFRDRARARLPVPADLVTGDHVLNPDMGPYAKWDGPPREAAVLIPIYDQGARGATVLFTERTAHLKAHAGQVAFPGGKIDPEDGSPEIAALREAEEEIGLDRRHVEPFARLAPYLTGSGYRVTPVIGFVSGRPPLTPNPGEVADVFEVPLEFLMDPANHQRQSRDWQGRPRYFYAMPFQTRFIWGVTAGIVRSLYDTVYG</sequence>
<dbReference type="GO" id="GO:0046872">
    <property type="term" value="F:metal ion binding"/>
    <property type="evidence" value="ECO:0007669"/>
    <property type="project" value="UniProtKB-KW"/>
</dbReference>
<organism evidence="7 8">
    <name type="scientific">Pannonibacter tanglangensis</name>
    <dbReference type="NCBI Taxonomy" id="2750084"/>
    <lineage>
        <taxon>Bacteria</taxon>
        <taxon>Pseudomonadati</taxon>
        <taxon>Pseudomonadota</taxon>
        <taxon>Alphaproteobacteria</taxon>
        <taxon>Hyphomicrobiales</taxon>
        <taxon>Stappiaceae</taxon>
        <taxon>Pannonibacter</taxon>
    </lineage>
</organism>
<reference evidence="8" key="1">
    <citation type="submission" date="2020-01" db="EMBL/GenBank/DDBJ databases">
        <authorList>
            <person name="Fang Y."/>
            <person name="Sun R."/>
            <person name="Nie L."/>
            <person name="He J."/>
            <person name="Hao L."/>
            <person name="Wang L."/>
            <person name="Su S."/>
            <person name="Lv E."/>
            <person name="Zhang Z."/>
            <person name="Xie R."/>
            <person name="Liu H."/>
        </authorList>
    </citation>
    <scope>NUCLEOTIDE SEQUENCE [LARGE SCALE GENOMIC DNA]</scope>
    <source>
        <strain evidence="8">XCT-53</strain>
    </source>
</reference>
<comment type="cofactor">
    <cofactor evidence="2">
        <name>Mg(2+)</name>
        <dbReference type="ChEBI" id="CHEBI:18420"/>
    </cofactor>
</comment>
<keyword evidence="3" id="KW-0479">Metal-binding</keyword>
<dbReference type="InterPro" id="IPR045121">
    <property type="entry name" value="CoAse"/>
</dbReference>
<dbReference type="InterPro" id="IPR015797">
    <property type="entry name" value="NUDIX_hydrolase-like_dom_sf"/>
</dbReference>
<dbReference type="RefSeq" id="WP_161674969.1">
    <property type="nucleotide sequence ID" value="NZ_JAABLP010000002.1"/>
</dbReference>
<dbReference type="EMBL" id="JAABLQ010000001">
    <property type="protein sequence ID" value="NBN76869.1"/>
    <property type="molecule type" value="Genomic_DNA"/>
</dbReference>
<comment type="cofactor">
    <cofactor evidence="1">
        <name>Mn(2+)</name>
        <dbReference type="ChEBI" id="CHEBI:29035"/>
    </cofactor>
</comment>
<gene>
    <name evidence="7" type="ORF">GWI72_01150</name>
</gene>
<evidence type="ECO:0000313" key="7">
    <source>
        <dbReference type="EMBL" id="NBN76869.1"/>
    </source>
</evidence>
<dbReference type="InterPro" id="IPR000086">
    <property type="entry name" value="NUDIX_hydrolase_dom"/>
</dbReference>
<proteinExistence type="predicted"/>
<evidence type="ECO:0000256" key="2">
    <source>
        <dbReference type="ARBA" id="ARBA00001946"/>
    </source>
</evidence>
<dbReference type="Gene3D" id="3.90.79.10">
    <property type="entry name" value="Nucleoside Triphosphate Pyrophosphohydrolase"/>
    <property type="match status" value="1"/>
</dbReference>
<dbReference type="PANTHER" id="PTHR12992:SF11">
    <property type="entry name" value="MITOCHONDRIAL COENZYME A DIPHOSPHATASE NUDT8"/>
    <property type="match status" value="1"/>
</dbReference>
<dbReference type="AlphaFoldDB" id="A0A7X5F1R3"/>
<protein>
    <submittedName>
        <fullName evidence="7">CoA pyrophosphatase</fullName>
    </submittedName>
</protein>
<name>A0A7X5F1R3_9HYPH</name>
<evidence type="ECO:0000256" key="5">
    <source>
        <dbReference type="ARBA" id="ARBA00022842"/>
    </source>
</evidence>
<dbReference type="NCBIfam" id="NF007980">
    <property type="entry name" value="PRK10707.1"/>
    <property type="match status" value="1"/>
</dbReference>
<keyword evidence="6" id="KW-0464">Manganese</keyword>
<dbReference type="CDD" id="cd03426">
    <property type="entry name" value="NUDIX_CoAse_Nudt7"/>
    <property type="match status" value="1"/>
</dbReference>
<dbReference type="GO" id="GO:0010945">
    <property type="term" value="F:coenzyme A diphosphatase activity"/>
    <property type="evidence" value="ECO:0007669"/>
    <property type="project" value="InterPro"/>
</dbReference>